<evidence type="ECO:0000313" key="6">
    <source>
        <dbReference type="EMBL" id="QFS19036.1"/>
    </source>
</evidence>
<protein>
    <submittedName>
        <fullName evidence="6">FAD dependent monooxygenase</fullName>
    </submittedName>
</protein>
<name>A0A7L4WNZ1_9ACTN</name>
<dbReference type="PANTHER" id="PTHR43004:SF19">
    <property type="entry name" value="BINDING MONOOXYGENASE, PUTATIVE (JCVI)-RELATED"/>
    <property type="match status" value="1"/>
</dbReference>
<evidence type="ECO:0000256" key="4">
    <source>
        <dbReference type="SAM" id="Phobius"/>
    </source>
</evidence>
<keyword evidence="4" id="KW-1133">Transmembrane helix</keyword>
<dbReference type="InterPro" id="IPR050641">
    <property type="entry name" value="RIFMO-like"/>
</dbReference>
<evidence type="ECO:0000256" key="3">
    <source>
        <dbReference type="ARBA" id="ARBA00022827"/>
    </source>
</evidence>
<dbReference type="GO" id="GO:0071949">
    <property type="term" value="F:FAD binding"/>
    <property type="evidence" value="ECO:0007669"/>
    <property type="project" value="InterPro"/>
</dbReference>
<feature type="transmembrane region" description="Helical" evidence="4">
    <location>
        <begin position="6"/>
        <end position="26"/>
    </location>
</feature>
<keyword evidence="6" id="KW-0560">Oxidoreductase</keyword>
<dbReference type="GO" id="GO:0016709">
    <property type="term" value="F:oxidoreductase activity, acting on paired donors, with incorporation or reduction of molecular oxygen, NAD(P)H as one donor, and incorporation of one atom of oxygen"/>
    <property type="evidence" value="ECO:0007669"/>
    <property type="project" value="UniProtKB-ARBA"/>
</dbReference>
<dbReference type="PRINTS" id="PR00420">
    <property type="entry name" value="RNGMNOXGNASE"/>
</dbReference>
<dbReference type="Gene3D" id="3.50.50.60">
    <property type="entry name" value="FAD/NAD(P)-binding domain"/>
    <property type="match status" value="1"/>
</dbReference>
<gene>
    <name evidence="6" type="primary">plqU</name>
</gene>
<dbReference type="Gene3D" id="3.40.30.120">
    <property type="match status" value="1"/>
</dbReference>
<dbReference type="InterPro" id="IPR002938">
    <property type="entry name" value="FAD-bd"/>
</dbReference>
<accession>A0A7L4WNZ1</accession>
<evidence type="ECO:0000256" key="1">
    <source>
        <dbReference type="ARBA" id="ARBA00001974"/>
    </source>
</evidence>
<organism evidence="6">
    <name type="scientific">Streptomyces sp. FXJ8.102</name>
    <dbReference type="NCBI Taxonomy" id="1581323"/>
    <lineage>
        <taxon>Bacteria</taxon>
        <taxon>Bacillati</taxon>
        <taxon>Actinomycetota</taxon>
        <taxon>Actinomycetes</taxon>
        <taxon>Kitasatosporales</taxon>
        <taxon>Streptomycetaceae</taxon>
        <taxon>Streptomyces</taxon>
    </lineage>
</organism>
<evidence type="ECO:0000256" key="2">
    <source>
        <dbReference type="ARBA" id="ARBA00022630"/>
    </source>
</evidence>
<dbReference type="PANTHER" id="PTHR43004">
    <property type="entry name" value="TRK SYSTEM POTASSIUM UPTAKE PROTEIN"/>
    <property type="match status" value="1"/>
</dbReference>
<keyword evidence="6" id="KW-0503">Monooxygenase</keyword>
<dbReference type="Gene3D" id="3.30.9.10">
    <property type="entry name" value="D-Amino Acid Oxidase, subunit A, domain 2"/>
    <property type="match status" value="1"/>
</dbReference>
<keyword evidence="4" id="KW-0812">Transmembrane</keyword>
<dbReference type="EMBL" id="MN158712">
    <property type="protein sequence ID" value="QFS19036.1"/>
    <property type="molecule type" value="Genomic_DNA"/>
</dbReference>
<sequence>MSDEHVPVLIVGGGLAGLTTALFLGLNGVRPLVAEKHPGTSVVMKARGQYPHTMEALRIGGIADRIAAAGPDGGTGEFYMVVADSLAGPVLKRIMTEGEMAMRHVSPEDWAMAGQERTEEILADRAAELGAELRFDTELVSLTQSADAATAVLRDVRTGTERTVTADHVVGADGAHSHVRRELGIGMHGRGDLGEIFRVFFDADLSEQLRELPGVAEGRKFTLLWLQQPVPGVFYTTDVPGRYGYVLGMSQDPPDFAGFTEERCAELVRTGLGLPDLPLKVVETGRTDIVSEIADRFSSGRVHLVGDAARLVPAPGGLGGNTAITDGFYLAWKLAMVVKGEAGPGLLDSHDAERRPVSEMIGEQQLRNTVERLADYLDDGALAAPLPPVVQAFGYRCAGGAVVREPDDAGELLEDPAAPTGRPGSRAPYVALPAGSPAASTTALFGRSFVLLTGDGTPDAWTTAAAAAAERLGITLPVHRLAGTEWEKSYGVSGAGAVLVRPDRFVAWRSTGPAADGDAARQALESALRTVLDRPLPAHDAP</sequence>
<dbReference type="Pfam" id="PF01494">
    <property type="entry name" value="FAD_binding_3"/>
    <property type="match status" value="1"/>
</dbReference>
<reference evidence="6" key="1">
    <citation type="submission" date="2019-07" db="EMBL/GenBank/DDBJ databases">
        <authorList>
            <person name="Zhang Q."/>
            <person name="Ren J."/>
            <person name="Wang W."/>
            <person name="Zhai J."/>
            <person name="Yang J."/>
            <person name="Liu N."/>
            <person name="Huang Y."/>
            <person name="Pan G."/>
            <person name="Chen Y."/>
            <person name="Fan K."/>
        </authorList>
    </citation>
    <scope>NUCLEOTIDE SEQUENCE</scope>
    <source>
        <strain evidence="6">FXJ8.102</strain>
    </source>
</reference>
<keyword evidence="3" id="KW-0274">FAD</keyword>
<feature type="domain" description="FAD-binding" evidence="5">
    <location>
        <begin position="6"/>
        <end position="360"/>
    </location>
</feature>
<dbReference type="Pfam" id="PF21274">
    <property type="entry name" value="Rng_hyd_C"/>
    <property type="match status" value="1"/>
</dbReference>
<dbReference type="SUPFAM" id="SSF51905">
    <property type="entry name" value="FAD/NAD(P)-binding domain"/>
    <property type="match status" value="1"/>
</dbReference>
<dbReference type="InterPro" id="IPR036188">
    <property type="entry name" value="FAD/NAD-bd_sf"/>
</dbReference>
<dbReference type="AlphaFoldDB" id="A0A7L4WNZ1"/>
<keyword evidence="4" id="KW-0472">Membrane</keyword>
<proteinExistence type="predicted"/>
<evidence type="ECO:0000259" key="5">
    <source>
        <dbReference type="Pfam" id="PF01494"/>
    </source>
</evidence>
<keyword evidence="2" id="KW-0285">Flavoprotein</keyword>
<comment type="cofactor">
    <cofactor evidence="1">
        <name>FAD</name>
        <dbReference type="ChEBI" id="CHEBI:57692"/>
    </cofactor>
</comment>